<dbReference type="GO" id="GO:0003700">
    <property type="term" value="F:DNA-binding transcription factor activity"/>
    <property type="evidence" value="ECO:0007669"/>
    <property type="project" value="InterPro"/>
</dbReference>
<dbReference type="OrthoDB" id="9799345at2"/>
<dbReference type="RefSeq" id="WP_076168966.1">
    <property type="nucleotide sequence ID" value="NZ_JBEZVB010000088.1"/>
</dbReference>
<reference evidence="5 6" key="1">
    <citation type="submission" date="2016-01" db="EMBL/GenBank/DDBJ databases">
        <title>Amycolatopsis coloradensis genome sequencing and assembly.</title>
        <authorList>
            <person name="Mayilraj S."/>
        </authorList>
    </citation>
    <scope>NUCLEOTIDE SEQUENCE [LARGE SCALE GENOMIC DNA]</scope>
    <source>
        <strain evidence="5 6">DSM 44225</strain>
    </source>
</reference>
<dbReference type="InterPro" id="IPR050204">
    <property type="entry name" value="AraC_XylS_family_regulators"/>
</dbReference>
<gene>
    <name evidence="5" type="ORF">BS329_41075</name>
</gene>
<evidence type="ECO:0000259" key="4">
    <source>
        <dbReference type="PROSITE" id="PS01124"/>
    </source>
</evidence>
<dbReference type="Pfam" id="PF14525">
    <property type="entry name" value="AraC_binding_2"/>
    <property type="match status" value="1"/>
</dbReference>
<dbReference type="PANTHER" id="PTHR46796">
    <property type="entry name" value="HTH-TYPE TRANSCRIPTIONAL ACTIVATOR RHAS-RELATED"/>
    <property type="match status" value="1"/>
</dbReference>
<dbReference type="AlphaFoldDB" id="A0A1R0KD90"/>
<protein>
    <recommendedName>
        <fullName evidence="4">HTH araC/xylS-type domain-containing protein</fullName>
    </recommendedName>
</protein>
<keyword evidence="6" id="KW-1185">Reference proteome</keyword>
<dbReference type="SUPFAM" id="SSF46689">
    <property type="entry name" value="Homeodomain-like"/>
    <property type="match status" value="1"/>
</dbReference>
<evidence type="ECO:0000256" key="1">
    <source>
        <dbReference type="ARBA" id="ARBA00023015"/>
    </source>
</evidence>
<evidence type="ECO:0000313" key="6">
    <source>
        <dbReference type="Proteomes" id="UP000187486"/>
    </source>
</evidence>
<dbReference type="SMART" id="SM00342">
    <property type="entry name" value="HTH_ARAC"/>
    <property type="match status" value="1"/>
</dbReference>
<dbReference type="InterPro" id="IPR009057">
    <property type="entry name" value="Homeodomain-like_sf"/>
</dbReference>
<comment type="caution">
    <text evidence="5">The sequence shown here is derived from an EMBL/GenBank/DDBJ whole genome shotgun (WGS) entry which is preliminary data.</text>
</comment>
<proteinExistence type="predicted"/>
<dbReference type="PROSITE" id="PS01124">
    <property type="entry name" value="HTH_ARAC_FAMILY_2"/>
    <property type="match status" value="1"/>
</dbReference>
<keyword evidence="2" id="KW-0238">DNA-binding</keyword>
<feature type="domain" description="HTH araC/xylS-type" evidence="4">
    <location>
        <begin position="216"/>
        <end position="317"/>
    </location>
</feature>
<dbReference type="InterPro" id="IPR035418">
    <property type="entry name" value="AraC-bd_2"/>
</dbReference>
<dbReference type="InterPro" id="IPR018062">
    <property type="entry name" value="HTH_AraC-typ_CS"/>
</dbReference>
<dbReference type="PANTHER" id="PTHR46796:SF6">
    <property type="entry name" value="ARAC SUBFAMILY"/>
    <property type="match status" value="1"/>
</dbReference>
<evidence type="ECO:0000256" key="3">
    <source>
        <dbReference type="ARBA" id="ARBA00023163"/>
    </source>
</evidence>
<evidence type="ECO:0000313" key="5">
    <source>
        <dbReference type="EMBL" id="OLZ42881.1"/>
    </source>
</evidence>
<dbReference type="GO" id="GO:0043565">
    <property type="term" value="F:sequence-specific DNA binding"/>
    <property type="evidence" value="ECO:0007669"/>
    <property type="project" value="InterPro"/>
</dbReference>
<dbReference type="EMBL" id="MQUQ01000044">
    <property type="protein sequence ID" value="OLZ42881.1"/>
    <property type="molecule type" value="Genomic_DNA"/>
</dbReference>
<name>A0A1R0KD90_9PSEU</name>
<keyword evidence="3" id="KW-0804">Transcription</keyword>
<organism evidence="5 6">
    <name type="scientific">Amycolatopsis coloradensis</name>
    <dbReference type="NCBI Taxonomy" id="76021"/>
    <lineage>
        <taxon>Bacteria</taxon>
        <taxon>Bacillati</taxon>
        <taxon>Actinomycetota</taxon>
        <taxon>Actinomycetes</taxon>
        <taxon>Pseudonocardiales</taxon>
        <taxon>Pseudonocardiaceae</taxon>
        <taxon>Amycolatopsis</taxon>
    </lineage>
</organism>
<dbReference type="InterPro" id="IPR018060">
    <property type="entry name" value="HTH_AraC"/>
</dbReference>
<keyword evidence="1" id="KW-0805">Transcription regulation</keyword>
<dbReference type="Proteomes" id="UP000187486">
    <property type="component" value="Unassembled WGS sequence"/>
</dbReference>
<dbReference type="Gene3D" id="1.10.10.60">
    <property type="entry name" value="Homeodomain-like"/>
    <property type="match status" value="1"/>
</dbReference>
<dbReference type="STRING" id="76021.BS329_41075"/>
<dbReference type="PROSITE" id="PS00041">
    <property type="entry name" value="HTH_ARAC_FAMILY_1"/>
    <property type="match status" value="1"/>
</dbReference>
<accession>A0A1R0KD90</accession>
<sequence>MSNAEFTRGVTSGTGQFYHWREQMAPYMHVNRSGQAEDFRIRQRSLDFGLVHAWAITSSAMTYRRTPELIGQFDPEAYHVTLMLRGAQVIDDGTGQTVLTPHSLHAGSTSRPYRGCVADGHSLSTYFGVLVPRPLLPLPQRTADRAIGVPFSGREGVGALLSGVLTRLAVDADSYPTSGDPHLGAVLIDLMAALFACATEGERSLEPETHARTLTLRIQAFIQQHLDDPRLTPGAVAAAHHISLSYLHRLFQARGETVASWIRHQRLERARRDLSDPAQLFVPVHRIASRWGFGHAAAFSRAFRDAYGVPPMDFRKRRLSRGQNENR</sequence>
<dbReference type="Pfam" id="PF12833">
    <property type="entry name" value="HTH_18"/>
    <property type="match status" value="1"/>
</dbReference>
<evidence type="ECO:0000256" key="2">
    <source>
        <dbReference type="ARBA" id="ARBA00023125"/>
    </source>
</evidence>